<proteinExistence type="predicted"/>
<evidence type="ECO:0000313" key="3">
    <source>
        <dbReference type="Proteomes" id="UP000283538"/>
    </source>
</evidence>
<evidence type="ECO:0000313" key="1">
    <source>
        <dbReference type="EMBL" id="NME87232.1"/>
    </source>
</evidence>
<dbReference type="EMBL" id="QSLA01000011">
    <property type="protein sequence ID" value="RHF08242.1"/>
    <property type="molecule type" value="Genomic_DNA"/>
</dbReference>
<sequence>MEIGSFIELQFSKGKEFYHQLTDIARLNTGRAAIWHAFRVTGCKAIWIPYYQCETVREMLLKYGAEVKYYHINNNLNPVDLNPEDNEAVLFVNYYGVMSHNRMVDLASKSKNSIIDNCQAFFNAPIADAMNVYSCRKFVGVPDGAYVIGKDAHIFVGEYSQCYSSDTAAFLLMRIEYGCEGKSYEARSMNERRIDAEPIMKMSKLTRTILDGTDYEFIKRRRRENFRFAHDLFGNINKINPLKYYDEDTIPMVYPLVIEDEQLIQRLFQVKHFQGHWWSYICDEQPEDSFEYWISKYVIPITIDQRYGKEELKYLSKVIYNE</sequence>
<dbReference type="RefSeq" id="WP_004294865.1">
    <property type="nucleotide sequence ID" value="NZ_JABAGL010000021.1"/>
</dbReference>
<dbReference type="AlphaFoldDB" id="A0A414MAY8"/>
<reference evidence="2 3" key="1">
    <citation type="submission" date="2018-08" db="EMBL/GenBank/DDBJ databases">
        <title>A genome reference for cultivated species of the human gut microbiota.</title>
        <authorList>
            <person name="Zou Y."/>
            <person name="Xue W."/>
            <person name="Luo G."/>
        </authorList>
    </citation>
    <scope>NUCLEOTIDE SEQUENCE [LARGE SCALE GENOMIC DNA]</scope>
    <source>
        <strain evidence="2 3">AM26-26AC</strain>
    </source>
</reference>
<reference evidence="1 4" key="2">
    <citation type="submission" date="2020-04" db="EMBL/GenBank/DDBJ databases">
        <authorList>
            <person name="Hitch T.C.A."/>
            <person name="Wylensek D."/>
            <person name="Clavel T."/>
        </authorList>
    </citation>
    <scope>NUCLEOTIDE SEQUENCE [LARGE SCALE GENOMIC DNA]</scope>
    <source>
        <strain evidence="1 4">WCA3-601-WT-5E</strain>
    </source>
</reference>
<protein>
    <recommendedName>
        <fullName evidence="5">DegT/DnrJ/EryC1/StrS aminotransferase family protein</fullName>
    </recommendedName>
</protein>
<name>A0A414MAY8_9BACE</name>
<dbReference type="InterPro" id="IPR015424">
    <property type="entry name" value="PyrdxlP-dep_Trfase"/>
</dbReference>
<gene>
    <name evidence="2" type="ORF">DW701_10505</name>
    <name evidence="1" type="ORF">HF841_14600</name>
</gene>
<comment type="caution">
    <text evidence="2">The sequence shown here is derived from an EMBL/GenBank/DDBJ whole genome shotgun (WGS) entry which is preliminary data.</text>
</comment>
<evidence type="ECO:0000313" key="2">
    <source>
        <dbReference type="EMBL" id="RHF08242.1"/>
    </source>
</evidence>
<dbReference type="Proteomes" id="UP000283538">
    <property type="component" value="Unassembled WGS sequence"/>
</dbReference>
<dbReference type="SUPFAM" id="SSF53383">
    <property type="entry name" value="PLP-dependent transferases"/>
    <property type="match status" value="1"/>
</dbReference>
<accession>A0A414MAY8</accession>
<evidence type="ECO:0000313" key="4">
    <source>
        <dbReference type="Proteomes" id="UP000520291"/>
    </source>
</evidence>
<evidence type="ECO:0008006" key="5">
    <source>
        <dbReference type="Google" id="ProtNLM"/>
    </source>
</evidence>
<dbReference type="EMBL" id="JABAGL010000021">
    <property type="protein sequence ID" value="NME87232.1"/>
    <property type="molecule type" value="Genomic_DNA"/>
</dbReference>
<organism evidence="2 3">
    <name type="scientific">Bacteroides eggerthii</name>
    <dbReference type="NCBI Taxonomy" id="28111"/>
    <lineage>
        <taxon>Bacteria</taxon>
        <taxon>Pseudomonadati</taxon>
        <taxon>Bacteroidota</taxon>
        <taxon>Bacteroidia</taxon>
        <taxon>Bacteroidales</taxon>
        <taxon>Bacteroidaceae</taxon>
        <taxon>Bacteroides</taxon>
    </lineage>
</organism>
<dbReference type="Proteomes" id="UP000520291">
    <property type="component" value="Unassembled WGS sequence"/>
</dbReference>